<evidence type="ECO:0000313" key="1">
    <source>
        <dbReference type="EMBL" id="CZS92847.1"/>
    </source>
</evidence>
<gene>
    <name evidence="1" type="ORF">RAG0_03347</name>
</gene>
<proteinExistence type="predicted"/>
<reference evidence="2" key="1">
    <citation type="submission" date="2016-03" db="EMBL/GenBank/DDBJ databases">
        <authorList>
            <person name="Guldener U."/>
        </authorList>
    </citation>
    <scope>NUCLEOTIDE SEQUENCE [LARGE SCALE GENOMIC DNA]</scope>
    <source>
        <strain evidence="2">04CH-RAC-A.6.1</strain>
    </source>
</reference>
<evidence type="ECO:0000313" key="2">
    <source>
        <dbReference type="Proteomes" id="UP000178912"/>
    </source>
</evidence>
<keyword evidence="2" id="KW-1185">Reference proteome</keyword>
<sequence>MHDYIHTKPNQTSPAITPITEPIIQTSSLDRLNMILSRRPRGYRELEKGKTVDISTFWMRDNTAISLLLREGREYLYGGSLVNSSTHITHTVTPCKRVEKSSTFYP</sequence>
<accession>A0A1E1K415</accession>
<organism evidence="1 2">
    <name type="scientific">Rhynchosporium agropyri</name>
    <dbReference type="NCBI Taxonomy" id="914238"/>
    <lineage>
        <taxon>Eukaryota</taxon>
        <taxon>Fungi</taxon>
        <taxon>Dikarya</taxon>
        <taxon>Ascomycota</taxon>
        <taxon>Pezizomycotina</taxon>
        <taxon>Leotiomycetes</taxon>
        <taxon>Helotiales</taxon>
        <taxon>Ploettnerulaceae</taxon>
        <taxon>Rhynchosporium</taxon>
    </lineage>
</organism>
<protein>
    <submittedName>
        <fullName evidence="1">Uncharacterized protein</fullName>
    </submittedName>
</protein>
<name>A0A1E1K415_9HELO</name>
<dbReference type="AlphaFoldDB" id="A0A1E1K415"/>
<dbReference type="EMBL" id="FJUX01000014">
    <property type="protein sequence ID" value="CZS92847.1"/>
    <property type="molecule type" value="Genomic_DNA"/>
</dbReference>
<dbReference type="Proteomes" id="UP000178912">
    <property type="component" value="Unassembled WGS sequence"/>
</dbReference>